<dbReference type="Gene3D" id="3.40.50.300">
    <property type="entry name" value="P-loop containing nucleotide triphosphate hydrolases"/>
    <property type="match status" value="1"/>
</dbReference>
<dbReference type="OMA" id="ANKLANW"/>
<protein>
    <recommendedName>
        <fullName evidence="3">Sulfotransferase domain-containing protein</fullName>
    </recommendedName>
</protein>
<dbReference type="Gene3D" id="1.25.40.10">
    <property type="entry name" value="Tetratricopeptide repeat domain"/>
    <property type="match status" value="1"/>
</dbReference>
<accession>A0A1Q9C7K7</accession>
<dbReference type="InterPro" id="IPR011990">
    <property type="entry name" value="TPR-like_helical_dom_sf"/>
</dbReference>
<evidence type="ECO:0000313" key="2">
    <source>
        <dbReference type="Proteomes" id="UP000186817"/>
    </source>
</evidence>
<name>A0A1Q9C7K7_SYMMI</name>
<dbReference type="EMBL" id="LSRX01001545">
    <property type="protein sequence ID" value="OLP78914.1"/>
    <property type="molecule type" value="Genomic_DNA"/>
</dbReference>
<dbReference type="AlphaFoldDB" id="A0A1Q9C7K7"/>
<dbReference type="OrthoDB" id="414100at2759"/>
<sequence>MAHLILPLASPASRSHLACGRPVEALKEAQAAATAFKELGDVPGQAAASSSAALAHLALGQSPEAVALASKAPQDLAERGLRRACANALLVASRVYLKLGERDRTMQVALELQPSSSLGANDRMPWRDGISVPLRSWKVLRLANKLANWLMPISGLHAERGCPPPSDRACTTRAAIRSDRRRKARRVQEGKAALPSLLRIAFRRAMLEKECCLVAGGRSWEVGFHLAAFVERLRNSNASLARALYDCMGDPNDSLGEVLYGIFCGPKVCEDFEIAPLAMERLLGNFCNLQLPEPPANEEVSADELSSWKNVSLDFVVAGNARCGTQSVLNNLYQHPSLDFTSGKSNEDYSLFSQGQMSKFVPTKKLLGTHRASYRGKGHDTQLLGLNNPGIATYPLSYYALYLMKKVKMIVVVCDPLRRLEKLFMYQHYCHENFDEAVRRFDAVPRHLNHRKDCDPSTRALIGVRRMWAKAQAFGAHLEELIKLLGHERLFIVHQASLRKKPGETYGRMAKWLGATEPFPGGMIFKRYNFRRGHRTDLCKNSTVQNVLQLARIAYLFGFALMKAMLASEYASIQLAIQWQEQTFFQPEALLELRSKQSRCDMSEELVEGPCGLSDDDQSGCPQLDVAGAV</sequence>
<keyword evidence="2" id="KW-1185">Reference proteome</keyword>
<organism evidence="1 2">
    <name type="scientific">Symbiodinium microadriaticum</name>
    <name type="common">Dinoflagellate</name>
    <name type="synonym">Zooxanthella microadriatica</name>
    <dbReference type="NCBI Taxonomy" id="2951"/>
    <lineage>
        <taxon>Eukaryota</taxon>
        <taxon>Sar</taxon>
        <taxon>Alveolata</taxon>
        <taxon>Dinophyceae</taxon>
        <taxon>Suessiales</taxon>
        <taxon>Symbiodiniaceae</taxon>
        <taxon>Symbiodinium</taxon>
    </lineage>
</organism>
<reference evidence="1 2" key="1">
    <citation type="submission" date="2016-02" db="EMBL/GenBank/DDBJ databases">
        <title>Genome analysis of coral dinoflagellate symbionts highlights evolutionary adaptations to a symbiotic lifestyle.</title>
        <authorList>
            <person name="Aranda M."/>
            <person name="Li Y."/>
            <person name="Liew Y.J."/>
            <person name="Baumgarten S."/>
            <person name="Simakov O."/>
            <person name="Wilson M."/>
            <person name="Piel J."/>
            <person name="Ashoor H."/>
            <person name="Bougouffa S."/>
            <person name="Bajic V.B."/>
            <person name="Ryu T."/>
            <person name="Ravasi T."/>
            <person name="Bayer T."/>
            <person name="Micklem G."/>
            <person name="Kim H."/>
            <person name="Bhak J."/>
            <person name="Lajeunesse T.C."/>
            <person name="Voolstra C.R."/>
        </authorList>
    </citation>
    <scope>NUCLEOTIDE SEQUENCE [LARGE SCALE GENOMIC DNA]</scope>
    <source>
        <strain evidence="1 2">CCMP2467</strain>
    </source>
</reference>
<comment type="caution">
    <text evidence="1">The sequence shown here is derived from an EMBL/GenBank/DDBJ whole genome shotgun (WGS) entry which is preliminary data.</text>
</comment>
<proteinExistence type="predicted"/>
<dbReference type="SUPFAM" id="SSF48452">
    <property type="entry name" value="TPR-like"/>
    <property type="match status" value="1"/>
</dbReference>
<dbReference type="Proteomes" id="UP000186817">
    <property type="component" value="Unassembled WGS sequence"/>
</dbReference>
<gene>
    <name evidence="1" type="ORF">AK812_SmicGene40858</name>
</gene>
<dbReference type="InterPro" id="IPR027417">
    <property type="entry name" value="P-loop_NTPase"/>
</dbReference>
<dbReference type="SUPFAM" id="SSF52540">
    <property type="entry name" value="P-loop containing nucleoside triphosphate hydrolases"/>
    <property type="match status" value="1"/>
</dbReference>
<evidence type="ECO:0008006" key="3">
    <source>
        <dbReference type="Google" id="ProtNLM"/>
    </source>
</evidence>
<evidence type="ECO:0000313" key="1">
    <source>
        <dbReference type="EMBL" id="OLP78914.1"/>
    </source>
</evidence>